<reference evidence="1" key="1">
    <citation type="journal article" date="2021" name="Proc. Natl. Acad. Sci. U.S.A.">
        <title>A Catalog of Tens of Thousands of Viruses from Human Metagenomes Reveals Hidden Associations with Chronic Diseases.</title>
        <authorList>
            <person name="Tisza M.J."/>
            <person name="Buck C.B."/>
        </authorList>
    </citation>
    <scope>NUCLEOTIDE SEQUENCE</scope>
    <source>
        <strain evidence="1">CtXQ014</strain>
    </source>
</reference>
<accession>A0A8S5PN28</accession>
<sequence length="40" mass="4611">MPSVKTTISKSVCDILYPFRSSRFREKIVQSGHKDNIITK</sequence>
<name>A0A8S5PN28_9CAUD</name>
<evidence type="ECO:0000313" key="1">
    <source>
        <dbReference type="EMBL" id="DAE08168.1"/>
    </source>
</evidence>
<proteinExistence type="predicted"/>
<organism evidence="1">
    <name type="scientific">Siphoviridae sp. ctXQ014</name>
    <dbReference type="NCBI Taxonomy" id="2825542"/>
    <lineage>
        <taxon>Viruses</taxon>
        <taxon>Duplodnaviria</taxon>
        <taxon>Heunggongvirae</taxon>
        <taxon>Uroviricota</taxon>
        <taxon>Caudoviricetes</taxon>
    </lineage>
</organism>
<dbReference type="EMBL" id="BK015465">
    <property type="protein sequence ID" value="DAE08168.1"/>
    <property type="molecule type" value="Genomic_DNA"/>
</dbReference>
<protein>
    <submittedName>
        <fullName evidence="1">Uncharacterized protein</fullName>
    </submittedName>
</protein>